<proteinExistence type="predicted"/>
<sequence length="132" mass="14665">MAPGGFSRCSYKKKVMTLVRRKFVRHCGVDGLAGDPMEAFNLTPVALGNCIRYLLNWKLPILFLGGGGYNVPNAARCWTYLTSLIVGKNISNDIPDNHYFTQFGPDFTIQVSPGNRPNKNTNEDIESLLHTS</sequence>
<dbReference type="STRING" id="126957.T1J884"/>
<dbReference type="InterPro" id="IPR023801">
    <property type="entry name" value="His_deacetylse_dom"/>
</dbReference>
<dbReference type="PANTHER" id="PTHR48252">
    <property type="entry name" value="HISTONE DEACETYLASE 2-RELATED"/>
    <property type="match status" value="1"/>
</dbReference>
<dbReference type="Gene3D" id="3.40.800.20">
    <property type="entry name" value="Histone deacetylase domain"/>
    <property type="match status" value="1"/>
</dbReference>
<evidence type="ECO:0000256" key="2">
    <source>
        <dbReference type="SAM" id="MobiDB-lite"/>
    </source>
</evidence>
<organism evidence="4 5">
    <name type="scientific">Strigamia maritima</name>
    <name type="common">European centipede</name>
    <name type="synonym">Geophilus maritimus</name>
    <dbReference type="NCBI Taxonomy" id="126957"/>
    <lineage>
        <taxon>Eukaryota</taxon>
        <taxon>Metazoa</taxon>
        <taxon>Ecdysozoa</taxon>
        <taxon>Arthropoda</taxon>
        <taxon>Myriapoda</taxon>
        <taxon>Chilopoda</taxon>
        <taxon>Pleurostigmophora</taxon>
        <taxon>Geophilomorpha</taxon>
        <taxon>Linotaeniidae</taxon>
        <taxon>Strigamia</taxon>
    </lineage>
</organism>
<feature type="region of interest" description="Disordered" evidence="2">
    <location>
        <begin position="111"/>
        <end position="132"/>
    </location>
</feature>
<accession>T1J884</accession>
<dbReference type="PhylomeDB" id="T1J884"/>
<evidence type="ECO:0000313" key="5">
    <source>
        <dbReference type="Proteomes" id="UP000014500"/>
    </source>
</evidence>
<dbReference type="GO" id="GO:0141221">
    <property type="term" value="F:histone deacetylase activity, hydrolytic mechanism"/>
    <property type="evidence" value="ECO:0007669"/>
    <property type="project" value="UniProtKB-EC"/>
</dbReference>
<dbReference type="Pfam" id="PF00850">
    <property type="entry name" value="Hist_deacetyl"/>
    <property type="match status" value="1"/>
</dbReference>
<keyword evidence="5" id="KW-1185">Reference proteome</keyword>
<dbReference type="InterPro" id="IPR037138">
    <property type="entry name" value="His_deacetylse_dom_sf"/>
</dbReference>
<dbReference type="AlphaFoldDB" id="T1J884"/>
<evidence type="ECO:0000256" key="1">
    <source>
        <dbReference type="ARBA" id="ARBA00048287"/>
    </source>
</evidence>
<dbReference type="Proteomes" id="UP000014500">
    <property type="component" value="Unassembled WGS sequence"/>
</dbReference>
<evidence type="ECO:0000313" key="4">
    <source>
        <dbReference type="EnsemblMetazoa" id="SMAR009909-PA"/>
    </source>
</evidence>
<comment type="catalytic activity">
    <reaction evidence="1">
        <text>N(6)-acetyl-L-lysyl-[histone] + H2O = L-lysyl-[histone] + acetate</text>
        <dbReference type="Rhea" id="RHEA:58196"/>
        <dbReference type="Rhea" id="RHEA-COMP:9845"/>
        <dbReference type="Rhea" id="RHEA-COMP:11338"/>
        <dbReference type="ChEBI" id="CHEBI:15377"/>
        <dbReference type="ChEBI" id="CHEBI:29969"/>
        <dbReference type="ChEBI" id="CHEBI:30089"/>
        <dbReference type="ChEBI" id="CHEBI:61930"/>
        <dbReference type="EC" id="3.5.1.98"/>
    </reaction>
</comment>
<evidence type="ECO:0000259" key="3">
    <source>
        <dbReference type="Pfam" id="PF00850"/>
    </source>
</evidence>
<dbReference type="EMBL" id="JH431950">
    <property type="status" value="NOT_ANNOTATED_CDS"/>
    <property type="molecule type" value="Genomic_DNA"/>
</dbReference>
<dbReference type="EnsemblMetazoa" id="SMAR009909-RA">
    <property type="protein sequence ID" value="SMAR009909-PA"/>
    <property type="gene ID" value="SMAR009909"/>
</dbReference>
<dbReference type="eggNOG" id="KOG1342">
    <property type="taxonomic scope" value="Eukaryota"/>
</dbReference>
<protein>
    <recommendedName>
        <fullName evidence="3">Histone deacetylase domain-containing protein</fullName>
    </recommendedName>
</protein>
<reference evidence="5" key="1">
    <citation type="submission" date="2011-05" db="EMBL/GenBank/DDBJ databases">
        <authorList>
            <person name="Richards S.R."/>
            <person name="Qu J."/>
            <person name="Jiang H."/>
            <person name="Jhangiani S.N."/>
            <person name="Agravi P."/>
            <person name="Goodspeed R."/>
            <person name="Gross S."/>
            <person name="Mandapat C."/>
            <person name="Jackson L."/>
            <person name="Mathew T."/>
            <person name="Pu L."/>
            <person name="Thornton R."/>
            <person name="Saada N."/>
            <person name="Wilczek-Boney K.B."/>
            <person name="Lee S."/>
            <person name="Kovar C."/>
            <person name="Wu Y."/>
            <person name="Scherer S.E."/>
            <person name="Worley K.C."/>
            <person name="Muzny D.M."/>
            <person name="Gibbs R."/>
        </authorList>
    </citation>
    <scope>NUCLEOTIDE SEQUENCE</scope>
    <source>
        <strain evidence="5">Brora</strain>
    </source>
</reference>
<feature type="compositionally biased region" description="Polar residues" evidence="2">
    <location>
        <begin position="111"/>
        <end position="120"/>
    </location>
</feature>
<reference evidence="4" key="2">
    <citation type="submission" date="2015-02" db="UniProtKB">
        <authorList>
            <consortium name="EnsemblMetazoa"/>
        </authorList>
    </citation>
    <scope>IDENTIFICATION</scope>
</reference>
<dbReference type="PANTHER" id="PTHR48252:SF77">
    <property type="entry name" value="HISTONE DEACETYLASE DOMAIN-CONTAINING PROTEIN"/>
    <property type="match status" value="1"/>
</dbReference>
<dbReference type="HOGENOM" id="CLU_1962334_0_0_1"/>
<dbReference type="SUPFAM" id="SSF52768">
    <property type="entry name" value="Arginase/deacetylase"/>
    <property type="match status" value="1"/>
</dbReference>
<dbReference type="InterPro" id="IPR023696">
    <property type="entry name" value="Ureohydrolase_dom_sf"/>
</dbReference>
<name>T1J884_STRMM</name>
<feature type="domain" description="Histone deacetylase" evidence="3">
    <location>
        <begin position="24"/>
        <end position="83"/>
    </location>
</feature>